<dbReference type="HOGENOM" id="CLU_2228214_0_0_1"/>
<protein>
    <submittedName>
        <fullName evidence="1">AlNc14C351G10902 protein</fullName>
    </submittedName>
</protein>
<dbReference type="AlphaFoldDB" id="F0WXF1"/>
<accession>F0WXF1</accession>
<dbReference type="EMBL" id="FR824396">
    <property type="protein sequence ID" value="CCA26143.1"/>
    <property type="molecule type" value="Genomic_DNA"/>
</dbReference>
<proteinExistence type="predicted"/>
<gene>
    <name evidence="1" type="primary">AlNc14C351G10902</name>
    <name evidence="1" type="ORF">ALNC14_122870</name>
</gene>
<name>F0WXF1_9STRA</name>
<reference evidence="1" key="2">
    <citation type="submission" date="2011-02" db="EMBL/GenBank/DDBJ databases">
        <authorList>
            <person name="MacLean D."/>
        </authorList>
    </citation>
    <scope>NUCLEOTIDE SEQUENCE</scope>
</reference>
<organism evidence="1">
    <name type="scientific">Albugo laibachii Nc14</name>
    <dbReference type="NCBI Taxonomy" id="890382"/>
    <lineage>
        <taxon>Eukaryota</taxon>
        <taxon>Sar</taxon>
        <taxon>Stramenopiles</taxon>
        <taxon>Oomycota</taxon>
        <taxon>Peronosporomycetes</taxon>
        <taxon>Albuginales</taxon>
        <taxon>Albuginaceae</taxon>
        <taxon>Albugo</taxon>
    </lineage>
</organism>
<evidence type="ECO:0000313" key="1">
    <source>
        <dbReference type="EMBL" id="CCA26143.1"/>
    </source>
</evidence>
<reference evidence="1" key="1">
    <citation type="journal article" date="2011" name="PLoS Biol.">
        <title>Gene gain and loss during evolution of obligate parasitism in the white rust pathogen of Arabidopsis thaliana.</title>
        <authorList>
            <person name="Kemen E."/>
            <person name="Gardiner A."/>
            <person name="Schultz-Larsen T."/>
            <person name="Kemen A.C."/>
            <person name="Balmuth A.L."/>
            <person name="Robert-Seilaniantz A."/>
            <person name="Bailey K."/>
            <person name="Holub E."/>
            <person name="Studholme D.J."/>
            <person name="Maclean D."/>
            <person name="Jones J.D."/>
        </authorList>
    </citation>
    <scope>NUCLEOTIDE SEQUENCE</scope>
</reference>
<sequence>MSPHCSLRRFSTNSFEVSNFPAVVALCCPLRIWMVQSSHSTDSITSLTLQFFRSLYCGIGVHKASNLFSEQRRLNESCCKMIKNHVSLAPKTQESGTFDCPFSQMR</sequence>